<dbReference type="PANTHER" id="PTHR22750">
    <property type="entry name" value="G-PROTEIN COUPLED RECEPTOR"/>
    <property type="match status" value="1"/>
</dbReference>
<dbReference type="EMBL" id="NEDP02001925">
    <property type="protein sequence ID" value="OWF52134.1"/>
    <property type="molecule type" value="Genomic_DNA"/>
</dbReference>
<dbReference type="GO" id="GO:0004930">
    <property type="term" value="F:G protein-coupled receptor activity"/>
    <property type="evidence" value="ECO:0007669"/>
    <property type="project" value="UniProtKB-KW"/>
</dbReference>
<dbReference type="PROSITE" id="PS00237">
    <property type="entry name" value="G_PROTEIN_RECEP_F1_1"/>
    <property type="match status" value="1"/>
</dbReference>
<keyword evidence="6" id="KW-0807">Transducer</keyword>
<dbReference type="AlphaFoldDB" id="A0A210QTT7"/>
<dbReference type="SUPFAM" id="SSF81321">
    <property type="entry name" value="Family A G protein-coupled receptor-like"/>
    <property type="match status" value="1"/>
</dbReference>
<evidence type="ECO:0000256" key="7">
    <source>
        <dbReference type="SAM" id="Phobius"/>
    </source>
</evidence>
<feature type="transmembrane region" description="Helical" evidence="7">
    <location>
        <begin position="46"/>
        <end position="67"/>
    </location>
</feature>
<proteinExistence type="inferred from homology"/>
<reference evidence="9 10" key="1">
    <citation type="journal article" date="2017" name="Nat. Ecol. Evol.">
        <title>Scallop genome provides insights into evolution of bilaterian karyotype and development.</title>
        <authorList>
            <person name="Wang S."/>
            <person name="Zhang J."/>
            <person name="Jiao W."/>
            <person name="Li J."/>
            <person name="Xun X."/>
            <person name="Sun Y."/>
            <person name="Guo X."/>
            <person name="Huan P."/>
            <person name="Dong B."/>
            <person name="Zhang L."/>
            <person name="Hu X."/>
            <person name="Sun X."/>
            <person name="Wang J."/>
            <person name="Zhao C."/>
            <person name="Wang Y."/>
            <person name="Wang D."/>
            <person name="Huang X."/>
            <person name="Wang R."/>
            <person name="Lv J."/>
            <person name="Li Y."/>
            <person name="Zhang Z."/>
            <person name="Liu B."/>
            <person name="Lu W."/>
            <person name="Hui Y."/>
            <person name="Liang J."/>
            <person name="Zhou Z."/>
            <person name="Hou R."/>
            <person name="Li X."/>
            <person name="Liu Y."/>
            <person name="Li H."/>
            <person name="Ning X."/>
            <person name="Lin Y."/>
            <person name="Zhao L."/>
            <person name="Xing Q."/>
            <person name="Dou J."/>
            <person name="Li Y."/>
            <person name="Mao J."/>
            <person name="Guo H."/>
            <person name="Dou H."/>
            <person name="Li T."/>
            <person name="Mu C."/>
            <person name="Jiang W."/>
            <person name="Fu Q."/>
            <person name="Fu X."/>
            <person name="Miao Y."/>
            <person name="Liu J."/>
            <person name="Yu Q."/>
            <person name="Li R."/>
            <person name="Liao H."/>
            <person name="Li X."/>
            <person name="Kong Y."/>
            <person name="Jiang Z."/>
            <person name="Chourrout D."/>
            <person name="Li R."/>
            <person name="Bao Z."/>
        </authorList>
    </citation>
    <scope>NUCLEOTIDE SEQUENCE [LARGE SCALE GENOMIC DNA]</scope>
    <source>
        <strain evidence="9 10">PY_sf001</strain>
    </source>
</reference>
<feature type="transmembrane region" description="Helical" evidence="7">
    <location>
        <begin position="250"/>
        <end position="270"/>
    </location>
</feature>
<dbReference type="Pfam" id="PF00001">
    <property type="entry name" value="7tm_1"/>
    <property type="match status" value="1"/>
</dbReference>
<comment type="caution">
    <text evidence="9">The sequence shown here is derived from an EMBL/GenBank/DDBJ whole genome shotgun (WGS) entry which is preliminary data.</text>
</comment>
<keyword evidence="10" id="KW-1185">Reference proteome</keyword>
<evidence type="ECO:0000256" key="1">
    <source>
        <dbReference type="ARBA" id="ARBA00004651"/>
    </source>
</evidence>
<evidence type="ECO:0000256" key="2">
    <source>
        <dbReference type="ARBA" id="ARBA00022475"/>
    </source>
</evidence>
<sequence length="325" mass="37067">METMGPEESKLRMFLYFFISISVILPNAITLVSMGRTRGIPQNIKIPTMNLIICDILSGMSILLRVILKFGAVEIPPNASCFIQSSWTLTTGFGSMIIVATIAIDRFICLYYENAYITKVTVRKVIMCQVTTWVLSLVYSMVILVDHVPDYTDVRCFNPYIGPLGRGLQLTIGITFRILAFISYVFIYVRIKQMVKSDLKKGLKTKGTFKTTYKLVLIGVIFHVMYFPFLCYNIYLIIYPELTQRTETFLVISSSLGLLNGCVNPFVYAWRFPECRLEVKKIFFFFNKNKKKAEDEKRKRILVSFLDTSSYGNGGPKIVCNGNSS</sequence>
<comment type="subcellular location">
    <subcellularLocation>
        <location evidence="1">Cell membrane</location>
        <topology evidence="1">Multi-pass membrane protein</topology>
    </subcellularLocation>
</comment>
<evidence type="ECO:0000256" key="3">
    <source>
        <dbReference type="ARBA" id="ARBA00022692"/>
    </source>
</evidence>
<name>A0A210QTT7_MIZYE</name>
<comment type="similarity">
    <text evidence="6">Belongs to the G-protein coupled receptor 1 family.</text>
</comment>
<dbReference type="GO" id="GO:0005886">
    <property type="term" value="C:plasma membrane"/>
    <property type="evidence" value="ECO:0007669"/>
    <property type="project" value="UniProtKB-SubCell"/>
</dbReference>
<protein>
    <submittedName>
        <fullName evidence="9">Adrenocorticotropic hormone receptor</fullName>
    </submittedName>
</protein>
<dbReference type="Gene3D" id="1.20.1070.10">
    <property type="entry name" value="Rhodopsin 7-helix transmembrane proteins"/>
    <property type="match status" value="1"/>
</dbReference>
<feature type="transmembrane region" description="Helical" evidence="7">
    <location>
        <begin position="212"/>
        <end position="238"/>
    </location>
</feature>
<feature type="domain" description="G-protein coupled receptors family 1 profile" evidence="8">
    <location>
        <begin position="26"/>
        <end position="268"/>
    </location>
</feature>
<organism evidence="9 10">
    <name type="scientific">Mizuhopecten yessoensis</name>
    <name type="common">Japanese scallop</name>
    <name type="synonym">Patinopecten yessoensis</name>
    <dbReference type="NCBI Taxonomy" id="6573"/>
    <lineage>
        <taxon>Eukaryota</taxon>
        <taxon>Metazoa</taxon>
        <taxon>Spiralia</taxon>
        <taxon>Lophotrochozoa</taxon>
        <taxon>Mollusca</taxon>
        <taxon>Bivalvia</taxon>
        <taxon>Autobranchia</taxon>
        <taxon>Pteriomorphia</taxon>
        <taxon>Pectinida</taxon>
        <taxon>Pectinoidea</taxon>
        <taxon>Pectinidae</taxon>
        <taxon>Mizuhopecten</taxon>
    </lineage>
</organism>
<gene>
    <name evidence="9" type="ORF">KP79_PYT15691</name>
</gene>
<evidence type="ECO:0000256" key="4">
    <source>
        <dbReference type="ARBA" id="ARBA00022989"/>
    </source>
</evidence>
<dbReference type="PRINTS" id="PR00237">
    <property type="entry name" value="GPCRRHODOPSN"/>
</dbReference>
<keyword evidence="5 7" id="KW-0472">Membrane</keyword>
<keyword evidence="6 9" id="KW-0675">Receptor</keyword>
<evidence type="ECO:0000256" key="6">
    <source>
        <dbReference type="RuleBase" id="RU000688"/>
    </source>
</evidence>
<dbReference type="InterPro" id="IPR017452">
    <property type="entry name" value="GPCR_Rhodpsn_7TM"/>
</dbReference>
<feature type="transmembrane region" description="Helical" evidence="7">
    <location>
        <begin position="13"/>
        <end position="34"/>
    </location>
</feature>
<feature type="transmembrane region" description="Helical" evidence="7">
    <location>
        <begin position="125"/>
        <end position="148"/>
    </location>
</feature>
<dbReference type="CDD" id="cd00637">
    <property type="entry name" value="7tm_classA_rhodopsin-like"/>
    <property type="match status" value="1"/>
</dbReference>
<feature type="transmembrane region" description="Helical" evidence="7">
    <location>
        <begin position="87"/>
        <end position="104"/>
    </location>
</feature>
<evidence type="ECO:0000259" key="8">
    <source>
        <dbReference type="PROSITE" id="PS50262"/>
    </source>
</evidence>
<dbReference type="Proteomes" id="UP000242188">
    <property type="component" value="Unassembled WGS sequence"/>
</dbReference>
<keyword evidence="4 7" id="KW-1133">Transmembrane helix</keyword>
<keyword evidence="3 6" id="KW-0812">Transmembrane</keyword>
<dbReference type="PROSITE" id="PS50262">
    <property type="entry name" value="G_PROTEIN_RECEP_F1_2"/>
    <property type="match status" value="1"/>
</dbReference>
<feature type="transmembrane region" description="Helical" evidence="7">
    <location>
        <begin position="168"/>
        <end position="191"/>
    </location>
</feature>
<dbReference type="InterPro" id="IPR000276">
    <property type="entry name" value="GPCR_Rhodpsn"/>
</dbReference>
<evidence type="ECO:0000256" key="5">
    <source>
        <dbReference type="ARBA" id="ARBA00023136"/>
    </source>
</evidence>
<keyword evidence="2" id="KW-1003">Cell membrane</keyword>
<evidence type="ECO:0000313" key="10">
    <source>
        <dbReference type="Proteomes" id="UP000242188"/>
    </source>
</evidence>
<evidence type="ECO:0000313" key="9">
    <source>
        <dbReference type="EMBL" id="OWF52134.1"/>
    </source>
</evidence>
<accession>A0A210QTT7</accession>
<keyword evidence="6" id="KW-0297">G-protein coupled receptor</keyword>